<dbReference type="PANTHER" id="PTHR35871">
    <property type="entry name" value="EXPRESSED PROTEIN"/>
    <property type="match status" value="1"/>
</dbReference>
<gene>
    <name evidence="1" type="ORF">P691DRAFT_779685</name>
</gene>
<organism evidence="1 2">
    <name type="scientific">Macrolepiota fuliginosa MF-IS2</name>
    <dbReference type="NCBI Taxonomy" id="1400762"/>
    <lineage>
        <taxon>Eukaryota</taxon>
        <taxon>Fungi</taxon>
        <taxon>Dikarya</taxon>
        <taxon>Basidiomycota</taxon>
        <taxon>Agaricomycotina</taxon>
        <taxon>Agaricomycetes</taxon>
        <taxon>Agaricomycetidae</taxon>
        <taxon>Agaricales</taxon>
        <taxon>Agaricineae</taxon>
        <taxon>Agaricaceae</taxon>
        <taxon>Macrolepiota</taxon>
    </lineage>
</organism>
<name>A0A9P6BXJ1_9AGAR</name>
<evidence type="ECO:0000313" key="2">
    <source>
        <dbReference type="Proteomes" id="UP000807342"/>
    </source>
</evidence>
<protein>
    <recommendedName>
        <fullName evidence="3">Tc1-like transposase DDE domain-containing protein</fullName>
    </recommendedName>
</protein>
<reference evidence="1" key="1">
    <citation type="submission" date="2020-11" db="EMBL/GenBank/DDBJ databases">
        <authorList>
            <consortium name="DOE Joint Genome Institute"/>
            <person name="Ahrendt S."/>
            <person name="Riley R."/>
            <person name="Andreopoulos W."/>
            <person name="Labutti K."/>
            <person name="Pangilinan J."/>
            <person name="Ruiz-Duenas F.J."/>
            <person name="Barrasa J.M."/>
            <person name="Sanchez-Garcia M."/>
            <person name="Camarero S."/>
            <person name="Miyauchi S."/>
            <person name="Serrano A."/>
            <person name="Linde D."/>
            <person name="Babiker R."/>
            <person name="Drula E."/>
            <person name="Ayuso-Fernandez I."/>
            <person name="Pacheco R."/>
            <person name="Padilla G."/>
            <person name="Ferreira P."/>
            <person name="Barriuso J."/>
            <person name="Kellner H."/>
            <person name="Castanera R."/>
            <person name="Alfaro M."/>
            <person name="Ramirez L."/>
            <person name="Pisabarro A.G."/>
            <person name="Kuo A."/>
            <person name="Tritt A."/>
            <person name="Lipzen A."/>
            <person name="He G."/>
            <person name="Yan M."/>
            <person name="Ng V."/>
            <person name="Cullen D."/>
            <person name="Martin F."/>
            <person name="Rosso M.-N."/>
            <person name="Henrissat B."/>
            <person name="Hibbett D."/>
            <person name="Martinez A.T."/>
            <person name="Grigoriev I.V."/>
        </authorList>
    </citation>
    <scope>NUCLEOTIDE SEQUENCE</scope>
    <source>
        <strain evidence="1">MF-IS2</strain>
    </source>
</reference>
<comment type="caution">
    <text evidence="1">The sequence shown here is derived from an EMBL/GenBank/DDBJ whole genome shotgun (WGS) entry which is preliminary data.</text>
</comment>
<dbReference type="OrthoDB" id="10039611at2759"/>
<sequence length="328" mass="38176">MAGQHTVLWYQDESVFYAHDHHKRIWTHKLATAKPYAKDYGWLRSPDRSESAQVLFRTQWAMDILKKHYPDEEHILIFDNATTHQKRPEYAISASKMTKGPSENFFVEVPVKDPITGKQIYGPDGKKLKQKAQMSSGRFHDGTEQEFYFPTRHHLAGQFKGMVRILQERGYDMTGRKAQCGKKFGDCPEGATQCCCQRTLYNEPDFADVVSALEEDCTARGFSILFLPKFHCELNFIEQCWGHVKRRYRTLPPSSREDTLQKTVIMALDEIPLLTMRRFSTRACRFMDAYRRGLNGRQAAWVARKFRGHRTIPVALLQQFDRELEVLT</sequence>
<dbReference type="InterPro" id="IPR036397">
    <property type="entry name" value="RNaseH_sf"/>
</dbReference>
<dbReference type="GO" id="GO:0003676">
    <property type="term" value="F:nucleic acid binding"/>
    <property type="evidence" value="ECO:0007669"/>
    <property type="project" value="InterPro"/>
</dbReference>
<dbReference type="EMBL" id="MU151795">
    <property type="protein sequence ID" value="KAF9441759.1"/>
    <property type="molecule type" value="Genomic_DNA"/>
</dbReference>
<dbReference type="PANTHER" id="PTHR35871:SF1">
    <property type="entry name" value="CXC1-LIKE CYSTEINE CLUSTER ASSOCIATED WITH KDZ TRANSPOSASES DOMAIN-CONTAINING PROTEIN"/>
    <property type="match status" value="1"/>
</dbReference>
<dbReference type="Gene3D" id="3.30.420.10">
    <property type="entry name" value="Ribonuclease H-like superfamily/Ribonuclease H"/>
    <property type="match status" value="1"/>
</dbReference>
<proteinExistence type="predicted"/>
<keyword evidence="2" id="KW-1185">Reference proteome</keyword>
<dbReference type="AlphaFoldDB" id="A0A9P6BXJ1"/>
<accession>A0A9P6BXJ1</accession>
<evidence type="ECO:0000313" key="1">
    <source>
        <dbReference type="EMBL" id="KAF9441759.1"/>
    </source>
</evidence>
<evidence type="ECO:0008006" key="3">
    <source>
        <dbReference type="Google" id="ProtNLM"/>
    </source>
</evidence>
<dbReference type="Proteomes" id="UP000807342">
    <property type="component" value="Unassembled WGS sequence"/>
</dbReference>